<evidence type="ECO:0000256" key="1">
    <source>
        <dbReference type="ARBA" id="ARBA00004370"/>
    </source>
</evidence>
<proteinExistence type="predicted"/>
<dbReference type="GO" id="GO:0016020">
    <property type="term" value="C:membrane"/>
    <property type="evidence" value="ECO:0007669"/>
    <property type="project" value="UniProtKB-SubCell"/>
</dbReference>
<dbReference type="InterPro" id="IPR006593">
    <property type="entry name" value="Cyt_b561/ferric_Rdtase_TM"/>
</dbReference>
<evidence type="ECO:0000256" key="2">
    <source>
        <dbReference type="ARBA" id="ARBA00022448"/>
    </source>
</evidence>
<protein>
    <recommendedName>
        <fullName evidence="14">DOMON domain-containing protein</fullName>
    </recommendedName>
</protein>
<keyword evidence="6 8" id="KW-1133">Transmembrane helix</keyword>
<feature type="domain" description="DOMON" evidence="10">
    <location>
        <begin position="47"/>
        <end position="180"/>
    </location>
</feature>
<evidence type="ECO:0000256" key="6">
    <source>
        <dbReference type="ARBA" id="ARBA00022989"/>
    </source>
</evidence>
<evidence type="ECO:0000259" key="11">
    <source>
        <dbReference type="PROSITE" id="PS50939"/>
    </source>
</evidence>
<keyword evidence="4 9" id="KW-0732">Signal</keyword>
<dbReference type="Pfam" id="PF03188">
    <property type="entry name" value="Cytochrom_B561"/>
    <property type="match status" value="1"/>
</dbReference>
<feature type="transmembrane region" description="Helical" evidence="8">
    <location>
        <begin position="230"/>
        <end position="249"/>
    </location>
</feature>
<evidence type="ECO:0008006" key="14">
    <source>
        <dbReference type="Google" id="ProtNLM"/>
    </source>
</evidence>
<dbReference type="OrthoDB" id="6372137at2759"/>
<feature type="domain" description="Cytochrome b561" evidence="11">
    <location>
        <begin position="189"/>
        <end position="393"/>
    </location>
</feature>
<gene>
    <name evidence="12" type="ORF">CRM22_008680</name>
</gene>
<feature type="chain" id="PRO_5020290906" description="DOMON domain-containing protein" evidence="9">
    <location>
        <begin position="20"/>
        <end position="579"/>
    </location>
</feature>
<evidence type="ECO:0000256" key="4">
    <source>
        <dbReference type="ARBA" id="ARBA00022729"/>
    </source>
</evidence>
<dbReference type="InterPro" id="IPR014756">
    <property type="entry name" value="Ig_E-set"/>
</dbReference>
<evidence type="ECO:0000256" key="8">
    <source>
        <dbReference type="SAM" id="Phobius"/>
    </source>
</evidence>
<dbReference type="EMBL" id="SJOL01008500">
    <property type="protein sequence ID" value="TGZ60183.1"/>
    <property type="molecule type" value="Genomic_DNA"/>
</dbReference>
<keyword evidence="2" id="KW-0813">Transport</keyword>
<feature type="transmembrane region" description="Helical" evidence="8">
    <location>
        <begin position="301"/>
        <end position="323"/>
    </location>
</feature>
<feature type="transmembrane region" description="Helical" evidence="8">
    <location>
        <begin position="335"/>
        <end position="355"/>
    </location>
</feature>
<organism evidence="12 13">
    <name type="scientific">Opisthorchis felineus</name>
    <dbReference type="NCBI Taxonomy" id="147828"/>
    <lineage>
        <taxon>Eukaryota</taxon>
        <taxon>Metazoa</taxon>
        <taxon>Spiralia</taxon>
        <taxon>Lophotrochozoa</taxon>
        <taxon>Platyhelminthes</taxon>
        <taxon>Trematoda</taxon>
        <taxon>Digenea</taxon>
        <taxon>Opisthorchiida</taxon>
        <taxon>Opisthorchiata</taxon>
        <taxon>Opisthorchiidae</taxon>
        <taxon>Opisthorchis</taxon>
    </lineage>
</organism>
<feature type="transmembrane region" description="Helical" evidence="8">
    <location>
        <begin position="270"/>
        <end position="289"/>
    </location>
</feature>
<dbReference type="PROSITE" id="PS50836">
    <property type="entry name" value="DOMON"/>
    <property type="match status" value="1"/>
</dbReference>
<dbReference type="SUPFAM" id="SSF81296">
    <property type="entry name" value="E set domains"/>
    <property type="match status" value="1"/>
</dbReference>
<dbReference type="Proteomes" id="UP000308267">
    <property type="component" value="Unassembled WGS sequence"/>
</dbReference>
<dbReference type="SMART" id="SM00665">
    <property type="entry name" value="B561"/>
    <property type="match status" value="1"/>
</dbReference>
<keyword evidence="13" id="KW-1185">Reference proteome</keyword>
<dbReference type="InterPro" id="IPR005018">
    <property type="entry name" value="DOMON_domain"/>
</dbReference>
<comment type="caution">
    <text evidence="12">The sequence shown here is derived from an EMBL/GenBank/DDBJ whole genome shotgun (WGS) entry which is preliminary data.</text>
</comment>
<evidence type="ECO:0000313" key="13">
    <source>
        <dbReference type="Proteomes" id="UP000308267"/>
    </source>
</evidence>
<feature type="transmembrane region" description="Helical" evidence="8">
    <location>
        <begin position="375"/>
        <end position="398"/>
    </location>
</feature>
<accession>A0A4S2LAQ1</accession>
<feature type="signal peptide" evidence="9">
    <location>
        <begin position="1"/>
        <end position="19"/>
    </location>
</feature>
<evidence type="ECO:0000313" key="12">
    <source>
        <dbReference type="EMBL" id="TGZ60183.1"/>
    </source>
</evidence>
<evidence type="ECO:0000259" key="10">
    <source>
        <dbReference type="PROSITE" id="PS50836"/>
    </source>
</evidence>
<sequence length="579" mass="65141">MFYVRSLLLLLGVLTTSNAELFLPVSVVGCGTIKGCLFPPICTDSYCEFMTTWKLVTHNAEDYVEFELKGKLNDPGGFLSLAFSEDKKISTAGVVGCYHHAAIGAVRVRAGYNSGKINTFYTGSDTELLISEGDNLGGTYNPADKVLQCRFRRRVRPRDMVLQLKDLSEPNAYYLTITRGNDVLPSGFSRPFAGGEATYDNSVLITSPIYGSMTVISEQGSALMKTHGCLMVLAWVLCASIGVILARYYKELWPNSGLLGERVWFQSHRILQSSCVILTCIAVILAFIYCEGYSRVSTFPHYVHPILGLIVFCLALLNPLITFCRCKVDHPDRPWFNWIHFFIGTFAHVLSVPTMMLGLRMPAAGFQLQFLNYPLWILIFFVIFQFCIELILEIHGCMYHNRNKNKRREYMRELTQYHAGVRTALGPRSKPPEPEPSLSELLQSTTFDLIDANVNHTTSGRGRLNAVRVGNCSQNPCTLYKNEDTLIEVNFTTYRTVSEGSVHTCFHRHGLRPQCHRNGRRSLCTGIVGGCPLQSNVQYTYRYPHKFGFTFSGTARFVVLGDFGREIVCARFGINLIER</sequence>
<comment type="subcellular location">
    <subcellularLocation>
        <location evidence="1">Membrane</location>
    </subcellularLocation>
</comment>
<dbReference type="Gene3D" id="2.60.40.770">
    <property type="match status" value="1"/>
</dbReference>
<evidence type="ECO:0000256" key="5">
    <source>
        <dbReference type="ARBA" id="ARBA00022982"/>
    </source>
</evidence>
<dbReference type="CDD" id="cd08760">
    <property type="entry name" value="Cyt_b561_FRRS1_like"/>
    <property type="match status" value="1"/>
</dbReference>
<dbReference type="PROSITE" id="PS50939">
    <property type="entry name" value="CYTOCHROME_B561"/>
    <property type="match status" value="1"/>
</dbReference>
<dbReference type="STRING" id="147828.A0A4S2LAQ1"/>
<evidence type="ECO:0000256" key="3">
    <source>
        <dbReference type="ARBA" id="ARBA00022692"/>
    </source>
</evidence>
<dbReference type="PANTHER" id="PTHR23130:SF171">
    <property type="entry name" value="OS01G0895300 PROTEIN"/>
    <property type="match status" value="1"/>
</dbReference>
<dbReference type="PANTHER" id="PTHR23130">
    <property type="entry name" value="CYTOCHROME B561 AND DOMON DOMAIN-CONTAINING PROTEIN"/>
    <property type="match status" value="1"/>
</dbReference>
<dbReference type="Gene3D" id="1.20.120.1770">
    <property type="match status" value="1"/>
</dbReference>
<evidence type="ECO:0000256" key="9">
    <source>
        <dbReference type="SAM" id="SignalP"/>
    </source>
</evidence>
<keyword evidence="5" id="KW-0249">Electron transport</keyword>
<dbReference type="AlphaFoldDB" id="A0A4S2LAQ1"/>
<keyword evidence="7 8" id="KW-0472">Membrane</keyword>
<reference evidence="12 13" key="1">
    <citation type="journal article" date="2019" name="BMC Genomics">
        <title>New insights from Opisthorchis felineus genome: update on genomics of the epidemiologically important liver flukes.</title>
        <authorList>
            <person name="Ershov N.I."/>
            <person name="Mordvinov V.A."/>
            <person name="Prokhortchouk E.B."/>
            <person name="Pakharukova M.Y."/>
            <person name="Gunbin K.V."/>
            <person name="Ustyantsev K."/>
            <person name="Genaev M.A."/>
            <person name="Blinov A.G."/>
            <person name="Mazur A."/>
            <person name="Boulygina E."/>
            <person name="Tsygankova S."/>
            <person name="Khrameeva E."/>
            <person name="Chekanov N."/>
            <person name="Fan G."/>
            <person name="Xiao A."/>
            <person name="Zhang H."/>
            <person name="Xu X."/>
            <person name="Yang H."/>
            <person name="Solovyev V."/>
            <person name="Lee S.M."/>
            <person name="Liu X."/>
            <person name="Afonnikov D.A."/>
            <person name="Skryabin K.G."/>
        </authorList>
    </citation>
    <scope>NUCLEOTIDE SEQUENCE [LARGE SCALE GENOMIC DNA]</scope>
    <source>
        <strain evidence="12">AK-0245</strain>
        <tissue evidence="12">Whole organism</tissue>
    </source>
</reference>
<keyword evidence="3 8" id="KW-0812">Transmembrane</keyword>
<evidence type="ECO:0000256" key="7">
    <source>
        <dbReference type="ARBA" id="ARBA00023136"/>
    </source>
</evidence>
<name>A0A4S2LAQ1_OPIFE</name>